<reference evidence="2" key="1">
    <citation type="submission" date="2022-01" db="EMBL/GenBank/DDBJ databases">
        <title>Draft genome of Methanogenium marinum DSM 15558.</title>
        <authorList>
            <person name="Chen S.-C."/>
            <person name="You Y.-T."/>
        </authorList>
    </citation>
    <scope>NUCLEOTIDE SEQUENCE</scope>
    <source>
        <strain evidence="2">DSM 15558</strain>
    </source>
</reference>
<feature type="transmembrane region" description="Helical" evidence="1">
    <location>
        <begin position="51"/>
        <end position="75"/>
    </location>
</feature>
<accession>A0A9Q4PXI7</accession>
<feature type="transmembrane region" description="Helical" evidence="1">
    <location>
        <begin position="21"/>
        <end position="45"/>
    </location>
</feature>
<feature type="transmembrane region" description="Helical" evidence="1">
    <location>
        <begin position="201"/>
        <end position="224"/>
    </location>
</feature>
<keyword evidence="1" id="KW-0472">Membrane</keyword>
<keyword evidence="3" id="KW-1185">Reference proteome</keyword>
<organism evidence="2 3">
    <name type="scientific">Methanogenium marinum</name>
    <dbReference type="NCBI Taxonomy" id="348610"/>
    <lineage>
        <taxon>Archaea</taxon>
        <taxon>Methanobacteriati</taxon>
        <taxon>Methanobacteriota</taxon>
        <taxon>Stenosarchaea group</taxon>
        <taxon>Methanomicrobia</taxon>
        <taxon>Methanomicrobiales</taxon>
        <taxon>Methanomicrobiaceae</taxon>
        <taxon>Methanogenium</taxon>
    </lineage>
</organism>
<keyword evidence="1" id="KW-1133">Transmembrane helix</keyword>
<evidence type="ECO:0000256" key="1">
    <source>
        <dbReference type="SAM" id="Phobius"/>
    </source>
</evidence>
<dbReference type="EMBL" id="JAKELO010000002">
    <property type="protein sequence ID" value="MDE4907138.1"/>
    <property type="molecule type" value="Genomic_DNA"/>
</dbReference>
<evidence type="ECO:0000313" key="3">
    <source>
        <dbReference type="Proteomes" id="UP001143747"/>
    </source>
</evidence>
<comment type="caution">
    <text evidence="2">The sequence shown here is derived from an EMBL/GenBank/DDBJ whole genome shotgun (WGS) entry which is preliminary data.</text>
</comment>
<feature type="transmembrane region" description="Helical" evidence="1">
    <location>
        <begin position="107"/>
        <end position="129"/>
    </location>
</feature>
<dbReference type="PANTHER" id="PTHR43471:SF3">
    <property type="entry name" value="ABC TRANSPORTER PERMEASE PROTEIN NATB"/>
    <property type="match status" value="1"/>
</dbReference>
<feature type="transmembrane region" description="Helical" evidence="1">
    <location>
        <begin position="141"/>
        <end position="169"/>
    </location>
</feature>
<keyword evidence="1" id="KW-0812">Transmembrane</keyword>
<dbReference type="RefSeq" id="WP_274923803.1">
    <property type="nucleotide sequence ID" value="NZ_JAKELO010000002.1"/>
</dbReference>
<dbReference type="PANTHER" id="PTHR43471">
    <property type="entry name" value="ABC TRANSPORTER PERMEASE"/>
    <property type="match status" value="1"/>
</dbReference>
<evidence type="ECO:0000313" key="2">
    <source>
        <dbReference type="EMBL" id="MDE4907138.1"/>
    </source>
</evidence>
<protein>
    <submittedName>
        <fullName evidence="2">ABC transporter permease</fullName>
    </submittedName>
</protein>
<dbReference type="Pfam" id="PF12679">
    <property type="entry name" value="ABC2_membrane_2"/>
    <property type="match status" value="1"/>
</dbReference>
<gene>
    <name evidence="2" type="ORF">L0665_00655</name>
</gene>
<name>A0A9Q4PXI7_9EURY</name>
<dbReference type="GO" id="GO:0005886">
    <property type="term" value="C:plasma membrane"/>
    <property type="evidence" value="ECO:0007669"/>
    <property type="project" value="UniProtKB-SubCell"/>
</dbReference>
<sequence length="239" mass="25381">MNPILVVAKKEMKQIAKNRSMLIGIVLFMGVFGGMTSIGAILSVIEGDAESIVALLDSLMMYLVLVLGVFSGYFLSSQAFLGEKTGGTIETLLCSPLPLRDIWLGKVIGVMIPSYAIALLIAGILVALSNTAADFLVLPSVVMILFILAVVPVYIACAVGILGFVQLLLGMKENQIINIVLIIGFIAAISVFDSFVTEGLIVMSAAVVGAMFILGILLLGIIGYMTRILNREKIVTTLP</sequence>
<feature type="transmembrane region" description="Helical" evidence="1">
    <location>
        <begin position="176"/>
        <end position="195"/>
    </location>
</feature>
<proteinExistence type="predicted"/>
<dbReference type="AlphaFoldDB" id="A0A9Q4PXI7"/>
<dbReference type="Proteomes" id="UP001143747">
    <property type="component" value="Unassembled WGS sequence"/>
</dbReference>
<dbReference type="GO" id="GO:0140359">
    <property type="term" value="F:ABC-type transporter activity"/>
    <property type="evidence" value="ECO:0007669"/>
    <property type="project" value="InterPro"/>
</dbReference>